<name>A0A9D4V9Y8_ADICA</name>
<dbReference type="EMBL" id="JABFUD020000003">
    <property type="protein sequence ID" value="KAI5082606.1"/>
    <property type="molecule type" value="Genomic_DNA"/>
</dbReference>
<keyword evidence="1" id="KW-0472">Membrane</keyword>
<sequence length="442" mass="49316">MLVPGCKKWSYGCGMCTFILICLAYLSYYTYHVNLSEARGLDDPPAVEIEVEREGTAYRSSYSRSQEVLQHCIPHLMHVSHDASFLREMENKKQALTNELSFTYGEWKQASGQKPLLPFIPTFMNTSNGQAEDQGFQFISFRVTDVNLPSGYSLQGNMVNVSAVLQVGCISTIVDKSTEEQDFLVQPGLTSLKIRMEGVYAELETGERVFCMLGSSRLPLRGKSASQPWDWLDSMSIGGSTFSPTLVDDLKLKAVVYFPRDLTLMSRGVFGRLESLHNTSESLYFDPVDLFSQLGPYSNYHFVAGDMVNAACTARDTKQGVDWLSSKVYRGKEFCSIAEDLLTTQLVDVLFNWNCSSSSAACNNFGPFLVPKELKSLMAEGLSGSRLLVQDFQCLISEESDESYTANVSAIMKNLLPFQNEGLVYHRSNFDILSLAVEGKEQ</sequence>
<dbReference type="AlphaFoldDB" id="A0A9D4V9Y8"/>
<organism evidence="3 4">
    <name type="scientific">Adiantum capillus-veneris</name>
    <name type="common">Maidenhair fern</name>
    <dbReference type="NCBI Taxonomy" id="13818"/>
    <lineage>
        <taxon>Eukaryota</taxon>
        <taxon>Viridiplantae</taxon>
        <taxon>Streptophyta</taxon>
        <taxon>Embryophyta</taxon>
        <taxon>Tracheophyta</taxon>
        <taxon>Polypodiopsida</taxon>
        <taxon>Polypodiidae</taxon>
        <taxon>Polypodiales</taxon>
        <taxon>Pteridineae</taxon>
        <taxon>Pteridaceae</taxon>
        <taxon>Vittarioideae</taxon>
        <taxon>Adiantum</taxon>
    </lineage>
</organism>
<keyword evidence="4" id="KW-1185">Reference proteome</keyword>
<dbReference type="PANTHER" id="PTHR33389">
    <property type="entry name" value="FAMILY PROTEIN, PUTATIVE (DUF2921)-RELATED"/>
    <property type="match status" value="1"/>
</dbReference>
<evidence type="ECO:0000256" key="1">
    <source>
        <dbReference type="SAM" id="Phobius"/>
    </source>
</evidence>
<evidence type="ECO:0000313" key="4">
    <source>
        <dbReference type="Proteomes" id="UP000886520"/>
    </source>
</evidence>
<comment type="caution">
    <text evidence="3">The sequence shown here is derived from an EMBL/GenBank/DDBJ whole genome shotgun (WGS) entry which is preliminary data.</text>
</comment>
<evidence type="ECO:0000313" key="3">
    <source>
        <dbReference type="EMBL" id="KAI5082606.1"/>
    </source>
</evidence>
<accession>A0A9D4V9Y8</accession>
<dbReference type="Pfam" id="PF25333">
    <property type="entry name" value="DUF2921_N"/>
    <property type="match status" value="1"/>
</dbReference>
<gene>
    <name evidence="3" type="ORF">GOP47_0002349</name>
</gene>
<proteinExistence type="predicted"/>
<protein>
    <recommendedName>
        <fullName evidence="2">DUF2921 domain-containing protein</fullName>
    </recommendedName>
</protein>
<dbReference type="InterPro" id="IPR057425">
    <property type="entry name" value="DUF2921_N"/>
</dbReference>
<dbReference type="Proteomes" id="UP000886520">
    <property type="component" value="Chromosome 2"/>
</dbReference>
<keyword evidence="1" id="KW-1133">Transmembrane helix</keyword>
<reference evidence="3" key="1">
    <citation type="submission" date="2021-01" db="EMBL/GenBank/DDBJ databases">
        <title>Adiantum capillus-veneris genome.</title>
        <authorList>
            <person name="Fang Y."/>
            <person name="Liao Q."/>
        </authorList>
    </citation>
    <scope>NUCLEOTIDE SEQUENCE</scope>
    <source>
        <strain evidence="3">H3</strain>
        <tissue evidence="3">Leaf</tissue>
    </source>
</reference>
<keyword evidence="1" id="KW-0812">Transmembrane</keyword>
<dbReference type="PANTHER" id="PTHR33389:SF4">
    <property type="entry name" value="PII, URIDYLYLTRANSFERASE (DUF2921)"/>
    <property type="match status" value="1"/>
</dbReference>
<feature type="transmembrane region" description="Helical" evidence="1">
    <location>
        <begin position="12"/>
        <end position="31"/>
    </location>
</feature>
<dbReference type="OrthoDB" id="618601at2759"/>
<evidence type="ECO:0000259" key="2">
    <source>
        <dbReference type="Pfam" id="PF25333"/>
    </source>
</evidence>
<feature type="domain" description="DUF2921" evidence="2">
    <location>
        <begin position="74"/>
        <end position="289"/>
    </location>
</feature>